<feature type="region of interest" description="Disordered" evidence="1">
    <location>
        <begin position="163"/>
        <end position="188"/>
    </location>
</feature>
<dbReference type="PANTHER" id="PTHR40866:SF1">
    <property type="entry name" value="BED-TYPE DOMAIN-CONTAINING PROTEIN"/>
    <property type="match status" value="1"/>
</dbReference>
<name>W2H925_PHYNI</name>
<proteinExistence type="predicted"/>
<organism evidence="2">
    <name type="scientific">Phytophthora nicotianae</name>
    <name type="common">Potato buckeye rot agent</name>
    <name type="synonym">Phytophthora parasitica</name>
    <dbReference type="NCBI Taxonomy" id="4792"/>
    <lineage>
        <taxon>Eukaryota</taxon>
        <taxon>Sar</taxon>
        <taxon>Stramenopiles</taxon>
        <taxon>Oomycota</taxon>
        <taxon>Peronosporomycetes</taxon>
        <taxon>Peronosporales</taxon>
        <taxon>Peronosporaceae</taxon>
        <taxon>Phytophthora</taxon>
    </lineage>
</organism>
<evidence type="ECO:0008006" key="3">
    <source>
        <dbReference type="Google" id="ProtNLM"/>
    </source>
</evidence>
<dbReference type="AlphaFoldDB" id="W2H925"/>
<evidence type="ECO:0000256" key="1">
    <source>
        <dbReference type="SAM" id="MobiDB-lite"/>
    </source>
</evidence>
<feature type="compositionally biased region" description="Acidic residues" evidence="1">
    <location>
        <begin position="39"/>
        <end position="50"/>
    </location>
</feature>
<protein>
    <recommendedName>
        <fullName evidence="3">HAT C-terminal dimerisation domain-containing protein</fullName>
    </recommendedName>
</protein>
<dbReference type="Proteomes" id="UP000053236">
    <property type="component" value="Unassembled WGS sequence"/>
</dbReference>
<reference evidence="2" key="1">
    <citation type="submission" date="2013-11" db="EMBL/GenBank/DDBJ databases">
        <title>The Genome Sequence of Phytophthora parasitica CJ02B3.</title>
        <authorList>
            <consortium name="The Broad Institute Genomics Platform"/>
            <person name="Russ C."/>
            <person name="Tyler B."/>
            <person name="Panabieres F."/>
            <person name="Shan W."/>
            <person name="Tripathy S."/>
            <person name="Grunwald N."/>
            <person name="Machado M."/>
            <person name="Johnson C.S."/>
            <person name="Arredondo F."/>
            <person name="Hong C."/>
            <person name="Coffey M."/>
            <person name="Young S.K."/>
            <person name="Zeng Q."/>
            <person name="Gargeya S."/>
            <person name="Fitzgerald M."/>
            <person name="Abouelleil A."/>
            <person name="Alvarado L."/>
            <person name="Chapman S.B."/>
            <person name="Gainer-Dewar J."/>
            <person name="Goldberg J."/>
            <person name="Griggs A."/>
            <person name="Gujja S."/>
            <person name="Hansen M."/>
            <person name="Howarth C."/>
            <person name="Imamovic A."/>
            <person name="Ireland A."/>
            <person name="Larimer J."/>
            <person name="McCowan C."/>
            <person name="Murphy C."/>
            <person name="Pearson M."/>
            <person name="Poon T.W."/>
            <person name="Priest M."/>
            <person name="Roberts A."/>
            <person name="Saif S."/>
            <person name="Shea T."/>
            <person name="Sykes S."/>
            <person name="Wortman J."/>
            <person name="Nusbaum C."/>
            <person name="Birren B."/>
        </authorList>
    </citation>
    <scope>NUCLEOTIDE SEQUENCE [LARGE SCALE GENOMIC DNA]</scope>
    <source>
        <strain evidence="2">CJ02B3</strain>
    </source>
</reference>
<gene>
    <name evidence="2" type="ORF">L915_05395</name>
</gene>
<dbReference type="EMBL" id="KI685411">
    <property type="protein sequence ID" value="ETK90941.1"/>
    <property type="molecule type" value="Genomic_DNA"/>
</dbReference>
<accession>W2H925</accession>
<dbReference type="PANTHER" id="PTHR40866">
    <property type="entry name" value="BED-TYPE DOMAIN-CONTAINING PROTEIN"/>
    <property type="match status" value="1"/>
</dbReference>
<evidence type="ECO:0000313" key="2">
    <source>
        <dbReference type="EMBL" id="ETK90941.1"/>
    </source>
</evidence>
<dbReference type="VEuPathDB" id="FungiDB:PPTG_09712"/>
<sequence length="284" mass="31741">MDVITNLFHCTSFDGAAATACMKRFEDLQPYMHLSMDDCTVEDDESDGDDSTTNPNAKKPRRIPLVDLIPSPSEQRKIFALLNEMSAFDVIACRLQRKDVTITTVRDTFDVVLDDHEDMDYCLAAGGEVVECPDFEAGLAKIQCGAEKTLLVPERHAVARLLRSPAEQSDQRRNTVPASRPKRKRTAGEIDQAIAKKARNRGTKESKYIEANWIPTTFVVAERFSSMVKSSIGYLRESMSASTLETVMFLKLNWDLVTLGSVSAAIENSKNTEWSNQVDYIDAM</sequence>
<feature type="region of interest" description="Disordered" evidence="1">
    <location>
        <begin position="39"/>
        <end position="61"/>
    </location>
</feature>